<protein>
    <submittedName>
        <fullName evidence="5">Histidine triad nucleotide-binding protein</fullName>
    </submittedName>
</protein>
<evidence type="ECO:0000256" key="3">
    <source>
        <dbReference type="PROSITE-ProRule" id="PRU00464"/>
    </source>
</evidence>
<evidence type="ECO:0000313" key="5">
    <source>
        <dbReference type="EMBL" id="HJF84668.1"/>
    </source>
</evidence>
<dbReference type="InterPro" id="IPR011146">
    <property type="entry name" value="HIT-like"/>
</dbReference>
<dbReference type="InterPro" id="IPR019808">
    <property type="entry name" value="Histidine_triad_CS"/>
</dbReference>
<dbReference type="Proteomes" id="UP000780768">
    <property type="component" value="Unassembled WGS sequence"/>
</dbReference>
<dbReference type="PROSITE" id="PS51084">
    <property type="entry name" value="HIT_2"/>
    <property type="match status" value="1"/>
</dbReference>
<feature type="short sequence motif" description="Histidine triad motif" evidence="2 3">
    <location>
        <begin position="100"/>
        <end position="104"/>
    </location>
</feature>
<dbReference type="InterPro" id="IPR036265">
    <property type="entry name" value="HIT-like_sf"/>
</dbReference>
<dbReference type="SUPFAM" id="SSF54197">
    <property type="entry name" value="HIT-like"/>
    <property type="match status" value="1"/>
</dbReference>
<organism evidence="5 6">
    <name type="scientific">Megamonas hypermegale</name>
    <dbReference type="NCBI Taxonomy" id="158847"/>
    <lineage>
        <taxon>Bacteria</taxon>
        <taxon>Bacillati</taxon>
        <taxon>Bacillota</taxon>
        <taxon>Negativicutes</taxon>
        <taxon>Selenomonadales</taxon>
        <taxon>Selenomonadaceae</taxon>
        <taxon>Megamonas</taxon>
    </lineage>
</organism>
<proteinExistence type="predicted"/>
<reference evidence="5" key="1">
    <citation type="journal article" date="2021" name="PeerJ">
        <title>Extensive microbial diversity within the chicken gut microbiome revealed by metagenomics and culture.</title>
        <authorList>
            <person name="Gilroy R."/>
            <person name="Ravi A."/>
            <person name="Getino M."/>
            <person name="Pursley I."/>
            <person name="Horton D.L."/>
            <person name="Alikhan N.F."/>
            <person name="Baker D."/>
            <person name="Gharbi K."/>
            <person name="Hall N."/>
            <person name="Watson M."/>
            <person name="Adriaenssens E.M."/>
            <person name="Foster-Nyarko E."/>
            <person name="Jarju S."/>
            <person name="Secka A."/>
            <person name="Antonio M."/>
            <person name="Oren A."/>
            <person name="Chaudhuri R.R."/>
            <person name="La Ragione R."/>
            <person name="Hildebrand F."/>
            <person name="Pallen M.J."/>
        </authorList>
    </citation>
    <scope>NUCLEOTIDE SEQUENCE</scope>
    <source>
        <strain evidence="5">7318</strain>
    </source>
</reference>
<sequence length="116" mass="12792">MSDNCIFCKIANKEIPSQFVYEDDTVVAFKDLDPQGPVHVLVIPKKHIASLMDTTAEDKALLAHITCDVIPQLAKELNVAEKGFRTVVNTGEEGGQTVQHLHFHIIGGRSMQWPPG</sequence>
<dbReference type="AlphaFoldDB" id="A0A921HM50"/>
<dbReference type="PANTHER" id="PTHR23089">
    <property type="entry name" value="HISTIDINE TRIAD HIT PROTEIN"/>
    <property type="match status" value="1"/>
</dbReference>
<reference evidence="5" key="2">
    <citation type="submission" date="2021-09" db="EMBL/GenBank/DDBJ databases">
        <authorList>
            <person name="Gilroy R."/>
        </authorList>
    </citation>
    <scope>NUCLEOTIDE SEQUENCE</scope>
    <source>
        <strain evidence="5">7318</strain>
    </source>
</reference>
<feature type="active site" description="Tele-AMP-histidine intermediate" evidence="1">
    <location>
        <position position="102"/>
    </location>
</feature>
<dbReference type="RefSeq" id="WP_289548477.1">
    <property type="nucleotide sequence ID" value="NZ_CAKMHU010000002.1"/>
</dbReference>
<evidence type="ECO:0000313" key="6">
    <source>
        <dbReference type="Proteomes" id="UP000780768"/>
    </source>
</evidence>
<name>A0A921HM50_9FIRM</name>
<comment type="caution">
    <text evidence="5">The sequence shown here is derived from an EMBL/GenBank/DDBJ whole genome shotgun (WGS) entry which is preliminary data.</text>
</comment>
<accession>A0A921HM50</accession>
<feature type="domain" description="HIT" evidence="4">
    <location>
        <begin position="6"/>
        <end position="116"/>
    </location>
</feature>
<evidence type="ECO:0000256" key="1">
    <source>
        <dbReference type="PIRSR" id="PIRSR601310-1"/>
    </source>
</evidence>
<gene>
    <name evidence="5" type="ORF">K8V65_03270</name>
</gene>
<dbReference type="EMBL" id="DYVR01000087">
    <property type="protein sequence ID" value="HJF84668.1"/>
    <property type="molecule type" value="Genomic_DNA"/>
</dbReference>
<dbReference type="Gene3D" id="3.30.428.10">
    <property type="entry name" value="HIT-like"/>
    <property type="match status" value="1"/>
</dbReference>
<evidence type="ECO:0000259" key="4">
    <source>
        <dbReference type="PROSITE" id="PS51084"/>
    </source>
</evidence>
<dbReference type="Pfam" id="PF01230">
    <property type="entry name" value="HIT"/>
    <property type="match status" value="1"/>
</dbReference>
<evidence type="ECO:0000256" key="2">
    <source>
        <dbReference type="PIRSR" id="PIRSR601310-3"/>
    </source>
</evidence>
<dbReference type="GO" id="GO:0003824">
    <property type="term" value="F:catalytic activity"/>
    <property type="evidence" value="ECO:0007669"/>
    <property type="project" value="InterPro"/>
</dbReference>
<dbReference type="PROSITE" id="PS00892">
    <property type="entry name" value="HIT_1"/>
    <property type="match status" value="1"/>
</dbReference>
<dbReference type="PRINTS" id="PR00332">
    <property type="entry name" value="HISTRIAD"/>
</dbReference>
<dbReference type="InterPro" id="IPR001310">
    <property type="entry name" value="Histidine_triad_HIT"/>
</dbReference>
<dbReference type="CDD" id="cd01276">
    <property type="entry name" value="PKCI_related"/>
    <property type="match status" value="1"/>
</dbReference>